<keyword evidence="1" id="KW-0547">Nucleotide-binding</keyword>
<dbReference type="SUPFAM" id="SSF56059">
    <property type="entry name" value="Glutathione synthetase ATP-binding domain-like"/>
    <property type="match status" value="1"/>
</dbReference>
<reference evidence="3" key="1">
    <citation type="journal article" date="2022" name="Toxins">
        <title>Genomic Analysis of Sphingopyxis sp. USTB-05 for Biodegrading Cyanobacterial Hepatotoxins.</title>
        <authorList>
            <person name="Liu C."/>
            <person name="Xu Q."/>
            <person name="Zhao Z."/>
            <person name="Zhang H."/>
            <person name="Liu X."/>
            <person name="Yin C."/>
            <person name="Liu Y."/>
            <person name="Yan H."/>
        </authorList>
    </citation>
    <scope>NUCLEOTIDE SEQUENCE</scope>
    <source>
        <strain evidence="3">NBD5</strain>
    </source>
</reference>
<name>A0ABY4X922_9SPHN</name>
<keyword evidence="3" id="KW-0436">Ligase</keyword>
<accession>A0ABY4X922</accession>
<keyword evidence="4" id="KW-1185">Reference proteome</keyword>
<dbReference type="InterPro" id="IPR013651">
    <property type="entry name" value="ATP-grasp_RimK-type"/>
</dbReference>
<dbReference type="GO" id="GO:0016874">
    <property type="term" value="F:ligase activity"/>
    <property type="evidence" value="ECO:0007669"/>
    <property type="project" value="UniProtKB-KW"/>
</dbReference>
<dbReference type="PANTHER" id="PTHR21621:SF0">
    <property type="entry name" value="BETA-CITRYLGLUTAMATE SYNTHASE B-RELATED"/>
    <property type="match status" value="1"/>
</dbReference>
<dbReference type="RefSeq" id="WP_252167213.1">
    <property type="nucleotide sequence ID" value="NZ_CP084930.1"/>
</dbReference>
<protein>
    <submittedName>
        <fullName evidence="3">Alpha-L-glutamate ligase</fullName>
    </submittedName>
</protein>
<sequence length="301" mass="31988">MSDLALLYEHPAWFVPLFDALKRRGIVYQALTPAGAFDPADPHPPAPLILNRIAMSAFLREAEHPIFWAQALIAQWERRGARVLNGTAALAVDTSKARQLALIASLGLAVPATRVVHRPRDVPAAAEAIGFPLVVKANIGGAGAGIARFDSLEAVRAAAADGTLPTSIDGVLLVQEYVPARDGLVTRIETLDRAYLYAIDIAGAGQFDLCPADACAVPGRAITMRAAEPAPALRAAAEAIAKAAALDLGGVEVMIDDRDGVPRFYDINALSNFVARPLEVLGWDPHERLVDRLEGWMAEAG</sequence>
<dbReference type="EMBL" id="CP084930">
    <property type="protein sequence ID" value="USI73403.1"/>
    <property type="molecule type" value="Genomic_DNA"/>
</dbReference>
<organism evidence="3 4">
    <name type="scientific">Sphingomonas morindae</name>
    <dbReference type="NCBI Taxonomy" id="1541170"/>
    <lineage>
        <taxon>Bacteria</taxon>
        <taxon>Pseudomonadati</taxon>
        <taxon>Pseudomonadota</taxon>
        <taxon>Alphaproteobacteria</taxon>
        <taxon>Sphingomonadales</taxon>
        <taxon>Sphingomonadaceae</taxon>
        <taxon>Sphingomonas</taxon>
    </lineage>
</organism>
<evidence type="ECO:0000256" key="1">
    <source>
        <dbReference type="PROSITE-ProRule" id="PRU00409"/>
    </source>
</evidence>
<evidence type="ECO:0000259" key="2">
    <source>
        <dbReference type="PROSITE" id="PS50975"/>
    </source>
</evidence>
<dbReference type="Pfam" id="PF08443">
    <property type="entry name" value="RimK"/>
    <property type="match status" value="1"/>
</dbReference>
<gene>
    <name evidence="3" type="ORF">LHA26_02670</name>
</gene>
<evidence type="ECO:0000313" key="4">
    <source>
        <dbReference type="Proteomes" id="UP001056937"/>
    </source>
</evidence>
<feature type="domain" description="ATP-grasp" evidence="2">
    <location>
        <begin position="100"/>
        <end position="294"/>
    </location>
</feature>
<evidence type="ECO:0000313" key="3">
    <source>
        <dbReference type="EMBL" id="USI73403.1"/>
    </source>
</evidence>
<keyword evidence="1" id="KW-0067">ATP-binding</keyword>
<dbReference type="PROSITE" id="PS50975">
    <property type="entry name" value="ATP_GRASP"/>
    <property type="match status" value="1"/>
</dbReference>
<proteinExistence type="predicted"/>
<dbReference type="PANTHER" id="PTHR21621">
    <property type="entry name" value="RIBOSOMAL PROTEIN S6 MODIFICATION PROTEIN"/>
    <property type="match status" value="1"/>
</dbReference>
<dbReference type="Gene3D" id="3.30.470.20">
    <property type="entry name" value="ATP-grasp fold, B domain"/>
    <property type="match status" value="1"/>
</dbReference>
<dbReference type="Proteomes" id="UP001056937">
    <property type="component" value="Chromosome 1"/>
</dbReference>
<dbReference type="InterPro" id="IPR011761">
    <property type="entry name" value="ATP-grasp"/>
</dbReference>